<dbReference type="Proteomes" id="UP000031202">
    <property type="component" value="Unassembled WGS sequence"/>
</dbReference>
<organism evidence="2 3">
    <name type="scientific">Microbacterium hominis</name>
    <dbReference type="NCBI Taxonomy" id="162426"/>
    <lineage>
        <taxon>Bacteria</taxon>
        <taxon>Bacillati</taxon>
        <taxon>Actinomycetota</taxon>
        <taxon>Actinomycetes</taxon>
        <taxon>Micrococcales</taxon>
        <taxon>Microbacteriaceae</taxon>
        <taxon>Microbacterium</taxon>
    </lineage>
</organism>
<dbReference type="InterPro" id="IPR002934">
    <property type="entry name" value="Polymerase_NTP_transf_dom"/>
</dbReference>
<proteinExistence type="predicted"/>
<protein>
    <recommendedName>
        <fullName evidence="1">Polymerase nucleotidyl transferase domain-containing protein</fullName>
    </recommendedName>
</protein>
<dbReference type="Gene3D" id="3.30.460.10">
    <property type="entry name" value="Beta Polymerase, domain 2"/>
    <property type="match status" value="1"/>
</dbReference>
<evidence type="ECO:0000313" key="3">
    <source>
        <dbReference type="Proteomes" id="UP000031202"/>
    </source>
</evidence>
<dbReference type="AlphaFoldDB" id="A0A0B4CU83"/>
<dbReference type="RefSeq" id="WP_039415147.1">
    <property type="nucleotide sequence ID" value="NZ_JWSZ01000010.1"/>
</dbReference>
<feature type="domain" description="Polymerase nucleotidyl transferase" evidence="1">
    <location>
        <begin position="43"/>
        <end position="67"/>
    </location>
</feature>
<sequence length="350" mass="40341">MQMKAVTVARPEIDRRRLYTQQRWEALDYLARTHFESSAVQGRAMIYVTGSLARGEATEGSDMDLFVADCLNIVKDCASSNPNCDHLNYVDTAGLVHRLDQVRHDAGFRAFSRGGEFIRTHHLSRLVELMGDPLDDAENAFTARILLLINSRSLWNQEAYVEARQRILDAYWKLQESKADFHPILLMNDLRRWWSVLCLNFERYNKRQVVDDYSAKSPASRRIANLKLRYARMIAAFTPILLLIDGSDELGRVSRESVESILSASPVERLEALERDGRDARTRELAGTVLDRYDSYLILMRDPESAVSRLVVDESKWREIKTEAYDFHADFSSLYRSVGSDRLLYEYAQI</sequence>
<dbReference type="Pfam" id="PF01909">
    <property type="entry name" value="NTP_transf_2"/>
    <property type="match status" value="1"/>
</dbReference>
<accession>A0A0B4CU83</accession>
<evidence type="ECO:0000313" key="2">
    <source>
        <dbReference type="EMBL" id="KIC57931.1"/>
    </source>
</evidence>
<dbReference type="EMBL" id="JWSZ01000010">
    <property type="protein sequence ID" value="KIC57931.1"/>
    <property type="molecule type" value="Genomic_DNA"/>
</dbReference>
<evidence type="ECO:0000259" key="1">
    <source>
        <dbReference type="Pfam" id="PF01909"/>
    </source>
</evidence>
<name>A0A0B4CU83_9MICO</name>
<comment type="caution">
    <text evidence="2">The sequence shown here is derived from an EMBL/GenBank/DDBJ whole genome shotgun (WGS) entry which is preliminary data.</text>
</comment>
<dbReference type="InterPro" id="IPR043519">
    <property type="entry name" value="NT_sf"/>
</dbReference>
<reference evidence="2 3" key="1">
    <citation type="submission" date="2014-12" db="EMBL/GenBank/DDBJ databases">
        <title>Genome sequencing of Microbacterium hominis TPW29.</title>
        <authorList>
            <person name="Tan P.W."/>
            <person name="Chan K.-G."/>
        </authorList>
    </citation>
    <scope>NUCLEOTIDE SEQUENCE [LARGE SCALE GENOMIC DNA]</scope>
    <source>
        <strain evidence="2 3">TPW29</strain>
    </source>
</reference>
<gene>
    <name evidence="2" type="ORF">RM52_07565</name>
</gene>
<dbReference type="SUPFAM" id="SSF81301">
    <property type="entry name" value="Nucleotidyltransferase"/>
    <property type="match status" value="1"/>
</dbReference>
<dbReference type="GO" id="GO:0016779">
    <property type="term" value="F:nucleotidyltransferase activity"/>
    <property type="evidence" value="ECO:0007669"/>
    <property type="project" value="InterPro"/>
</dbReference>